<evidence type="ECO:0000313" key="6">
    <source>
        <dbReference type="Proteomes" id="UP000281647"/>
    </source>
</evidence>
<name>A0A432VBG8_9HYPH</name>
<keyword evidence="4" id="KW-1133">Transmembrane helix</keyword>
<dbReference type="Proteomes" id="UP000281647">
    <property type="component" value="Unassembled WGS sequence"/>
</dbReference>
<keyword evidence="6" id="KW-1185">Reference proteome</keyword>
<dbReference type="PROSITE" id="PS51318">
    <property type="entry name" value="TAT"/>
    <property type="match status" value="1"/>
</dbReference>
<sequence length="451" mass="48722">MLLGGSWLMIEKRSGNRGVTRRSVLQATVAGAAFGAMSGATLFGARAQSKRLEGKVLEFLVTQPRIGAANKLAEMFEASTGCKLNITAIPYDAAESQATLDVNSGANRYDVFDYWYASIGALSTNGIIQDVTDRIERDSSEIKQDDFLSAFYDVYTLYDGRRWGLPWDGDTHSLYYNKALLNKHGLAVPVTWDDYLNVAKTITEAEKAAGIYGAIVMGVNIPVALGSLYVNRLAGFGGSLLTDDGKSGLLLDASIKAANSLHDVIPYALPTPSEIGFENGIPAFISGRGALIEFWTDLGISAQDPAQSKIVDQWGVTSLPVGDSSMTPRAAMDAGWGLALSAGSKDPDLAWEFMKFATAPETQLQVSTTPQTFSDPVRSSVLESQAYKDYAPLVQAAFERASKSVLPWPTIPQSPVMMRTLTDELSKMMAGQQTPEQTLENADAQWQRLLG</sequence>
<keyword evidence="3" id="KW-0574">Periplasm</keyword>
<dbReference type="EMBL" id="RKST01000001">
    <property type="protein sequence ID" value="RUM99512.1"/>
    <property type="molecule type" value="Genomic_DNA"/>
</dbReference>
<dbReference type="SUPFAM" id="SSF53850">
    <property type="entry name" value="Periplasmic binding protein-like II"/>
    <property type="match status" value="1"/>
</dbReference>
<dbReference type="Pfam" id="PF01547">
    <property type="entry name" value="SBP_bac_1"/>
    <property type="match status" value="1"/>
</dbReference>
<evidence type="ECO:0000313" key="5">
    <source>
        <dbReference type="EMBL" id="RUM99512.1"/>
    </source>
</evidence>
<dbReference type="GO" id="GO:0042597">
    <property type="term" value="C:periplasmic space"/>
    <property type="evidence" value="ECO:0007669"/>
    <property type="project" value="UniProtKB-SubCell"/>
</dbReference>
<proteinExistence type="inferred from homology"/>
<feature type="transmembrane region" description="Helical" evidence="4">
    <location>
        <begin position="24"/>
        <end position="45"/>
    </location>
</feature>
<protein>
    <submittedName>
        <fullName evidence="5">Sugar ABC transporter substrate-binding protein</fullName>
    </submittedName>
</protein>
<dbReference type="CDD" id="cd13585">
    <property type="entry name" value="PBP2_TMBP_like"/>
    <property type="match status" value="1"/>
</dbReference>
<keyword evidence="4" id="KW-0472">Membrane</keyword>
<dbReference type="InterPro" id="IPR006311">
    <property type="entry name" value="TAT_signal"/>
</dbReference>
<comment type="similarity">
    <text evidence="2">Belongs to the bacterial solute-binding protein 1 family.</text>
</comment>
<comment type="caution">
    <text evidence="5">The sequence shown here is derived from an EMBL/GenBank/DDBJ whole genome shotgun (WGS) entry which is preliminary data.</text>
</comment>
<dbReference type="OrthoDB" id="7532544at2"/>
<keyword evidence="4" id="KW-0812">Transmembrane</keyword>
<evidence type="ECO:0000256" key="2">
    <source>
        <dbReference type="ARBA" id="ARBA00008520"/>
    </source>
</evidence>
<organism evidence="5 6">
    <name type="scientific">Borborobacter arsenicus</name>
    <dbReference type="NCBI Taxonomy" id="1851146"/>
    <lineage>
        <taxon>Bacteria</taxon>
        <taxon>Pseudomonadati</taxon>
        <taxon>Pseudomonadota</taxon>
        <taxon>Alphaproteobacteria</taxon>
        <taxon>Hyphomicrobiales</taxon>
        <taxon>Phyllobacteriaceae</taxon>
        <taxon>Borborobacter</taxon>
    </lineage>
</organism>
<dbReference type="InterPro" id="IPR006059">
    <property type="entry name" value="SBP"/>
</dbReference>
<evidence type="ECO:0000256" key="3">
    <source>
        <dbReference type="ARBA" id="ARBA00022764"/>
    </source>
</evidence>
<dbReference type="InterPro" id="IPR050490">
    <property type="entry name" value="Bact_solute-bd_prot1"/>
</dbReference>
<dbReference type="AlphaFoldDB" id="A0A432VBG8"/>
<dbReference type="PANTHER" id="PTHR43649:SF12">
    <property type="entry name" value="DIACETYLCHITOBIOSE BINDING PROTEIN DASA"/>
    <property type="match status" value="1"/>
</dbReference>
<evidence type="ECO:0000256" key="1">
    <source>
        <dbReference type="ARBA" id="ARBA00004418"/>
    </source>
</evidence>
<comment type="subcellular location">
    <subcellularLocation>
        <location evidence="1">Periplasm</location>
    </subcellularLocation>
</comment>
<dbReference type="PANTHER" id="PTHR43649">
    <property type="entry name" value="ARABINOSE-BINDING PROTEIN-RELATED"/>
    <property type="match status" value="1"/>
</dbReference>
<evidence type="ECO:0000256" key="4">
    <source>
        <dbReference type="SAM" id="Phobius"/>
    </source>
</evidence>
<dbReference type="Gene3D" id="3.40.190.10">
    <property type="entry name" value="Periplasmic binding protein-like II"/>
    <property type="match status" value="2"/>
</dbReference>
<gene>
    <name evidence="5" type="ORF">EET67_01000</name>
</gene>
<reference evidence="5 6" key="1">
    <citation type="submission" date="2018-11" db="EMBL/GenBank/DDBJ databases">
        <title>Pseudaminobacter arsenicus sp. nov., an arsenic-resistant bacterium isolated from arsenic-rich aquifers.</title>
        <authorList>
            <person name="Mu Y."/>
        </authorList>
    </citation>
    <scope>NUCLEOTIDE SEQUENCE [LARGE SCALE GENOMIC DNA]</scope>
    <source>
        <strain evidence="5 6">CB3</strain>
    </source>
</reference>
<accession>A0A432VBG8</accession>